<keyword evidence="3" id="KW-0804">Transcription</keyword>
<evidence type="ECO:0000256" key="3">
    <source>
        <dbReference type="ARBA" id="ARBA00023163"/>
    </source>
</evidence>
<dbReference type="PROSITE" id="PS50043">
    <property type="entry name" value="HTH_LUXR_2"/>
    <property type="match status" value="1"/>
</dbReference>
<sequence length="852" mass="91508">MPESTIDAALTLLAQGRDVLLVGDDGSGKTWCLGQLAGALRTRGNDAVLVSARSGSAADPLAPFATTTVPVGAPAGAADGAAVERLVAAFADELSGPRSRVLVDDLDVLEAPAVAVLRAVLDRSGARLVATAGRCSVAIGGAQRPFAWLLAERAPADVAVPPLSFEAMSRFVAARLRGRPDAELVVSLSAHSGSNPRVAAALVDVAVATGAVGQRDGLWSEVGSLEEASAASVVHALTGRLSPEEQSALELLAWAGPLPPRELDRLVDPAVLLSLNQRGRLSWSYAEVGHDARVSPPALSRGLREQLTPERRYRLVETVERTFGADFVPDRAASSIDPFVVSGLDSDDYWRWSAEFAGQVKERVAVREAAARALWLELPTVENACAYFRTLTVQRPGETLGRIFADTVLGDRDSVTARLQFSLYELQWRIWSGEGDGIPAWLDGLGARLGAKASFVRKVYETIHLHTDKVPLTPELIARLSEPGTSDYENTWATLLGVALLLESGNPEDALERIDTRSGLVEGTIASIHVDFLRTEALLALGRLEDAEEWSRRCAEHAYDQLSPLGFQFHALGVAQTLVQRGRLEAGWRALSTGLRLGSGGPFAIPQPPLLLLGAIIQAQFGDLELARALMAEGERASTLHLPPHPSRVELAHAAIRRAEGDLAGSDTLLWEVGAAEAALGHLATACMFWADLTEVTAEQAVEIAAVMDRIDSPLHHAVFDVKVAMGSGDEQRIATALDRSGELISPQLAAAAVEAIDRLRAASGREPLDDGARTALIGDHRHRFDQDRGGELLSDREREVAILAKAGLSNRDIAHRLFVSVRTVENHMHRLLKKLGYANRRQLRDEWNPDL</sequence>
<accession>A0A7G6Y9X1</accession>
<dbReference type="PROSITE" id="PS00622">
    <property type="entry name" value="HTH_LUXR_1"/>
    <property type="match status" value="1"/>
</dbReference>
<dbReference type="GO" id="GO:0006355">
    <property type="term" value="P:regulation of DNA-templated transcription"/>
    <property type="evidence" value="ECO:0007669"/>
    <property type="project" value="InterPro"/>
</dbReference>
<organism evidence="5 6">
    <name type="scientific">Leifsonia shinshuensis</name>
    <dbReference type="NCBI Taxonomy" id="150026"/>
    <lineage>
        <taxon>Bacteria</taxon>
        <taxon>Bacillati</taxon>
        <taxon>Actinomycetota</taxon>
        <taxon>Actinomycetes</taxon>
        <taxon>Micrococcales</taxon>
        <taxon>Microbacteriaceae</taxon>
        <taxon>Leifsonia</taxon>
    </lineage>
</organism>
<dbReference type="InterPro" id="IPR000792">
    <property type="entry name" value="Tscrpt_reg_LuxR_C"/>
</dbReference>
<dbReference type="GO" id="GO:0003677">
    <property type="term" value="F:DNA binding"/>
    <property type="evidence" value="ECO:0007669"/>
    <property type="project" value="UniProtKB-KW"/>
</dbReference>
<dbReference type="CDD" id="cd06170">
    <property type="entry name" value="LuxR_C_like"/>
    <property type="match status" value="1"/>
</dbReference>
<feature type="domain" description="HTH luxR-type" evidence="4">
    <location>
        <begin position="787"/>
        <end position="852"/>
    </location>
</feature>
<dbReference type="EMBL" id="CP043641">
    <property type="protein sequence ID" value="QNE35286.1"/>
    <property type="molecule type" value="Genomic_DNA"/>
</dbReference>
<dbReference type="PRINTS" id="PR00038">
    <property type="entry name" value="HTHLUXR"/>
</dbReference>
<dbReference type="InterPro" id="IPR036388">
    <property type="entry name" value="WH-like_DNA-bd_sf"/>
</dbReference>
<reference evidence="6" key="1">
    <citation type="submission" date="2019-09" db="EMBL/GenBank/DDBJ databases">
        <title>Antimicrobial potential of Antarctic Bacteria.</title>
        <authorList>
            <person name="Benaud N."/>
            <person name="Edwards R.J."/>
            <person name="Ferrari B.C."/>
        </authorList>
    </citation>
    <scope>NUCLEOTIDE SEQUENCE [LARGE SCALE GENOMIC DNA]</scope>
    <source>
        <strain evidence="6">INR9</strain>
    </source>
</reference>
<dbReference type="Gene3D" id="1.10.10.10">
    <property type="entry name" value="Winged helix-like DNA-binding domain superfamily/Winged helix DNA-binding domain"/>
    <property type="match status" value="1"/>
</dbReference>
<evidence type="ECO:0000313" key="5">
    <source>
        <dbReference type="EMBL" id="QNE35286.1"/>
    </source>
</evidence>
<dbReference type="Pfam" id="PF00196">
    <property type="entry name" value="GerE"/>
    <property type="match status" value="1"/>
</dbReference>
<dbReference type="PANTHER" id="PTHR44688:SF16">
    <property type="entry name" value="DNA-BINDING TRANSCRIPTIONAL ACTIVATOR DEVR_DOSR"/>
    <property type="match status" value="1"/>
</dbReference>
<dbReference type="InterPro" id="IPR027417">
    <property type="entry name" value="P-loop_NTPase"/>
</dbReference>
<protein>
    <recommendedName>
        <fullName evidence="4">HTH luxR-type domain-containing protein</fullName>
    </recommendedName>
</protein>
<evidence type="ECO:0000256" key="2">
    <source>
        <dbReference type="ARBA" id="ARBA00023125"/>
    </source>
</evidence>
<evidence type="ECO:0000256" key="1">
    <source>
        <dbReference type="ARBA" id="ARBA00023015"/>
    </source>
</evidence>
<dbReference type="RefSeq" id="WP_185278448.1">
    <property type="nucleotide sequence ID" value="NZ_CP043641.1"/>
</dbReference>
<dbReference type="KEGG" id="lse:F1C12_09180"/>
<dbReference type="PANTHER" id="PTHR44688">
    <property type="entry name" value="DNA-BINDING TRANSCRIPTIONAL ACTIVATOR DEVR_DOSR"/>
    <property type="match status" value="1"/>
</dbReference>
<proteinExistence type="predicted"/>
<dbReference type="AlphaFoldDB" id="A0A7G6Y9X1"/>
<gene>
    <name evidence="5" type="ORF">F1C12_09180</name>
</gene>
<keyword evidence="1" id="KW-0805">Transcription regulation</keyword>
<dbReference type="Proteomes" id="UP000515511">
    <property type="component" value="Chromosome"/>
</dbReference>
<name>A0A7G6Y9X1_9MICO</name>
<evidence type="ECO:0000313" key="6">
    <source>
        <dbReference type="Proteomes" id="UP000515511"/>
    </source>
</evidence>
<evidence type="ECO:0000259" key="4">
    <source>
        <dbReference type="PROSITE" id="PS50043"/>
    </source>
</evidence>
<dbReference type="SUPFAM" id="SSF46894">
    <property type="entry name" value="C-terminal effector domain of the bipartite response regulators"/>
    <property type="match status" value="1"/>
</dbReference>
<keyword evidence="2" id="KW-0238">DNA-binding</keyword>
<dbReference type="SMART" id="SM00421">
    <property type="entry name" value="HTH_LUXR"/>
    <property type="match status" value="1"/>
</dbReference>
<dbReference type="InterPro" id="IPR016032">
    <property type="entry name" value="Sig_transdc_resp-reg_C-effctor"/>
</dbReference>
<dbReference type="SUPFAM" id="SSF52540">
    <property type="entry name" value="P-loop containing nucleoside triphosphate hydrolases"/>
    <property type="match status" value="1"/>
</dbReference>